<keyword evidence="5 7" id="KW-0472">Membrane</keyword>
<gene>
    <name evidence="9" type="ORF">FA047_16580</name>
</gene>
<evidence type="ECO:0000256" key="3">
    <source>
        <dbReference type="ARBA" id="ARBA00022452"/>
    </source>
</evidence>
<feature type="domain" description="Secretin/TonB short N-terminal" evidence="8">
    <location>
        <begin position="68"/>
        <end position="119"/>
    </location>
</feature>
<dbReference type="Pfam" id="PF07660">
    <property type="entry name" value="STN"/>
    <property type="match status" value="1"/>
</dbReference>
<dbReference type="Gene3D" id="2.170.130.10">
    <property type="entry name" value="TonB-dependent receptor, plug domain"/>
    <property type="match status" value="1"/>
</dbReference>
<dbReference type="EMBL" id="SWBQ01000005">
    <property type="protein sequence ID" value="TKC04214.1"/>
    <property type="molecule type" value="Genomic_DNA"/>
</dbReference>
<organism evidence="9 10">
    <name type="scientific">Pedobacter frigoris</name>
    <dbReference type="NCBI Taxonomy" id="2571272"/>
    <lineage>
        <taxon>Bacteria</taxon>
        <taxon>Pseudomonadati</taxon>
        <taxon>Bacteroidota</taxon>
        <taxon>Sphingobacteriia</taxon>
        <taxon>Sphingobacteriales</taxon>
        <taxon>Sphingobacteriaceae</taxon>
        <taxon>Pedobacter</taxon>
    </lineage>
</organism>
<dbReference type="InterPro" id="IPR012910">
    <property type="entry name" value="Plug_dom"/>
</dbReference>
<keyword evidence="3 7" id="KW-1134">Transmembrane beta strand</keyword>
<dbReference type="InterPro" id="IPR008969">
    <property type="entry name" value="CarboxyPept-like_regulatory"/>
</dbReference>
<dbReference type="AlphaFoldDB" id="A0A4U1CDD7"/>
<sequence>MYKNYTKKSGIPKRLYHKILLIMRLTTVILIASLMQVSAATFGQRITINQQNAPLSSVLKEIRKQSGYDIYADSKVISKDQKVSVALSDVSLEEALTATFKNLNITYKIDGKIISIKRKENPSFFENLVARFQEIDVSGKVVDETGKGLAGANVKVKGTNKVTTSNQDGEFLLQKVEENTVLEISYLGYVTKEIKSSKNLGIIRLDVATSDLEEVTINKGYYTTTKELNTGNVSEVKSDAIARQPITDILSAIQGNVPGLFIQQNSGVGGREFTVRLRGQNSLGNGNEPLYIVDGVPFNSTPLNSTRVTVGASSVSSPFAAINPADIESIQVLKDADATAIYGSRGANGVIIINTKRGQSGSTTVDVNVYSGVGNVTRTRPLLNTQEYLGIRREAFKNDNATPGPSDYDLNGTFALDKYTDWQELLIGGTAKVNDAQLAFSGGSQQTSFRFAGGFHKEGTVFPGDFYTQRASGSAAFAHTSKNNRLKLDFSGLYANNISRLPGTDLARFIFLAPNSPDVYTESGGLNFANYTWVNPLITAVEQNREASSNLNTNAKLSFQPVKGLFFKTGLGFNSVKFDQTHKQPTPSFNTEGFTVEQIRLKRTYNLSTSNLQTYVLEPQLSYTTNIKGGMFDAILGGTYQETTNSRLSQNASGFANDEVMNNLLVATAVSITENPIIKYRYNAIYGRIGYSYQQKYVINLTGRRDGSSRFGPGKQFGNFGAVGAAWLFGKEDFFKNFPILSSGKLRASFGTTGNDKLVDYQYLSTYTGYAFTYQGNPSQFPSQLTNPYFAWERVNKLEVGMDVGMMDEQINITASWYRNRTINQLVGYSLSEVTGFKSIQANLPAVLQNSGVEMEVSFDLQKKRGLNWNTSLNLTFPRSKLVAYPNLAGSGTYANRYEVGMPLEIRKLYRYTGVDPNTKLFTFEDVNKDGLISSPQDLRISKIGQDFYGAWNNNVTYKRLQLDVVVTFAKQTGAITPFNNLPGAYGGGTGNQLKSILNGEDYPQSYSQNFTTPIANQMLLYRFSDSQLADASYLRLRNVSLSWKFSEDWKFMRLGKVFIQCQNLLTITNFQGLDPETSRIAYQDVVPPLRVATLGLQFML</sequence>
<dbReference type="OrthoDB" id="9768177at2"/>
<evidence type="ECO:0000256" key="7">
    <source>
        <dbReference type="PROSITE-ProRule" id="PRU01360"/>
    </source>
</evidence>
<dbReference type="InterPro" id="IPR023996">
    <property type="entry name" value="TonB-dep_OMP_SusC/RagA"/>
</dbReference>
<dbReference type="InterPro" id="IPR023997">
    <property type="entry name" value="TonB-dep_OMP_SusC/RagA_CS"/>
</dbReference>
<dbReference type="Pfam" id="PF07715">
    <property type="entry name" value="Plug"/>
    <property type="match status" value="1"/>
</dbReference>
<dbReference type="InterPro" id="IPR036942">
    <property type="entry name" value="Beta-barrel_TonB_sf"/>
</dbReference>
<evidence type="ECO:0000256" key="4">
    <source>
        <dbReference type="ARBA" id="ARBA00022692"/>
    </source>
</evidence>
<accession>A0A4U1CDD7</accession>
<comment type="caution">
    <text evidence="9">The sequence shown here is derived from an EMBL/GenBank/DDBJ whole genome shotgun (WGS) entry which is preliminary data.</text>
</comment>
<name>A0A4U1CDD7_9SPHI</name>
<dbReference type="Gene3D" id="2.60.40.1120">
    <property type="entry name" value="Carboxypeptidase-like, regulatory domain"/>
    <property type="match status" value="1"/>
</dbReference>
<protein>
    <submittedName>
        <fullName evidence="9">SusC/RagA family TonB-linked outer membrane protein</fullName>
    </submittedName>
</protein>
<keyword evidence="4 7" id="KW-0812">Transmembrane</keyword>
<dbReference type="InterPro" id="IPR039426">
    <property type="entry name" value="TonB-dep_rcpt-like"/>
</dbReference>
<dbReference type="Gene3D" id="2.40.170.20">
    <property type="entry name" value="TonB-dependent receptor, beta-barrel domain"/>
    <property type="match status" value="1"/>
</dbReference>
<evidence type="ECO:0000313" key="9">
    <source>
        <dbReference type="EMBL" id="TKC04214.1"/>
    </source>
</evidence>
<evidence type="ECO:0000313" key="10">
    <source>
        <dbReference type="Proteomes" id="UP000307244"/>
    </source>
</evidence>
<dbReference type="Pfam" id="PF13715">
    <property type="entry name" value="CarbopepD_reg_2"/>
    <property type="match status" value="1"/>
</dbReference>
<evidence type="ECO:0000256" key="5">
    <source>
        <dbReference type="ARBA" id="ARBA00023136"/>
    </source>
</evidence>
<dbReference type="SUPFAM" id="SSF49464">
    <property type="entry name" value="Carboxypeptidase regulatory domain-like"/>
    <property type="match status" value="1"/>
</dbReference>
<reference evidence="9 10" key="1">
    <citation type="submission" date="2019-04" db="EMBL/GenBank/DDBJ databases">
        <title>Pedobacter sp. RP-3-15 sp. nov., isolated from Arctic soil.</title>
        <authorList>
            <person name="Dahal R.H."/>
            <person name="Kim D.-U."/>
        </authorList>
    </citation>
    <scope>NUCLEOTIDE SEQUENCE [LARGE SCALE GENOMIC DNA]</scope>
    <source>
        <strain evidence="9 10">RP-3-15</strain>
    </source>
</reference>
<proteinExistence type="inferred from homology"/>
<keyword evidence="10" id="KW-1185">Reference proteome</keyword>
<dbReference type="InterPro" id="IPR011662">
    <property type="entry name" value="Secretin/TonB_short_N"/>
</dbReference>
<dbReference type="GO" id="GO:0009279">
    <property type="term" value="C:cell outer membrane"/>
    <property type="evidence" value="ECO:0007669"/>
    <property type="project" value="UniProtKB-SubCell"/>
</dbReference>
<dbReference type="NCBIfam" id="TIGR04056">
    <property type="entry name" value="OMP_RagA_SusC"/>
    <property type="match status" value="1"/>
</dbReference>
<dbReference type="Proteomes" id="UP000307244">
    <property type="component" value="Unassembled WGS sequence"/>
</dbReference>
<dbReference type="PROSITE" id="PS52016">
    <property type="entry name" value="TONB_DEPENDENT_REC_3"/>
    <property type="match status" value="1"/>
</dbReference>
<dbReference type="NCBIfam" id="TIGR04057">
    <property type="entry name" value="SusC_RagA_signa"/>
    <property type="match status" value="1"/>
</dbReference>
<evidence type="ECO:0000256" key="1">
    <source>
        <dbReference type="ARBA" id="ARBA00004571"/>
    </source>
</evidence>
<comment type="similarity">
    <text evidence="7">Belongs to the TonB-dependent receptor family.</text>
</comment>
<comment type="subcellular location">
    <subcellularLocation>
        <location evidence="1 7">Cell outer membrane</location>
        <topology evidence="1 7">Multi-pass membrane protein</topology>
    </subcellularLocation>
</comment>
<dbReference type="SUPFAM" id="SSF56935">
    <property type="entry name" value="Porins"/>
    <property type="match status" value="1"/>
</dbReference>
<keyword evidence="2 7" id="KW-0813">Transport</keyword>
<keyword evidence="6 7" id="KW-0998">Cell outer membrane</keyword>
<dbReference type="SMART" id="SM00965">
    <property type="entry name" value="STN"/>
    <property type="match status" value="1"/>
</dbReference>
<evidence type="ECO:0000256" key="2">
    <source>
        <dbReference type="ARBA" id="ARBA00022448"/>
    </source>
</evidence>
<evidence type="ECO:0000256" key="6">
    <source>
        <dbReference type="ARBA" id="ARBA00023237"/>
    </source>
</evidence>
<dbReference type="InterPro" id="IPR037066">
    <property type="entry name" value="Plug_dom_sf"/>
</dbReference>
<evidence type="ECO:0000259" key="8">
    <source>
        <dbReference type="SMART" id="SM00965"/>
    </source>
</evidence>